<keyword evidence="3" id="KW-1185">Reference proteome</keyword>
<name>A0A8S0PYR2_OLEEU</name>
<protein>
    <submittedName>
        <fullName evidence="2">Uncharacterized protein</fullName>
    </submittedName>
</protein>
<gene>
    <name evidence="2" type="ORF">OLEA9_A093885</name>
</gene>
<feature type="compositionally biased region" description="Basic and acidic residues" evidence="1">
    <location>
        <begin position="97"/>
        <end position="121"/>
    </location>
</feature>
<sequence>MDIRRLQWLDKEFGQKATDAEAEAKWLRFKASTADEVFEALRVDELTPEIVNLRQQLSKAREPAMNNYVAHYHETLTYAQIGSGCCEGRFPPSKAIHSADDTESSDGRESETDSQRDGAPI</sequence>
<reference evidence="2 3" key="1">
    <citation type="submission" date="2019-12" db="EMBL/GenBank/DDBJ databases">
        <authorList>
            <person name="Alioto T."/>
            <person name="Alioto T."/>
            <person name="Gomez Garrido J."/>
        </authorList>
    </citation>
    <scope>NUCLEOTIDE SEQUENCE [LARGE SCALE GENOMIC DNA]</scope>
</reference>
<evidence type="ECO:0000256" key="1">
    <source>
        <dbReference type="SAM" id="MobiDB-lite"/>
    </source>
</evidence>
<dbReference type="Proteomes" id="UP000594638">
    <property type="component" value="Unassembled WGS sequence"/>
</dbReference>
<feature type="region of interest" description="Disordered" evidence="1">
    <location>
        <begin position="89"/>
        <end position="121"/>
    </location>
</feature>
<accession>A0A8S0PYR2</accession>
<proteinExistence type="predicted"/>
<dbReference type="EMBL" id="CACTIH010000344">
    <property type="protein sequence ID" value="CAA2959746.1"/>
    <property type="molecule type" value="Genomic_DNA"/>
</dbReference>
<dbReference type="Gramene" id="OE9A093885T1">
    <property type="protein sequence ID" value="OE9A093885C1"/>
    <property type="gene ID" value="OE9A093885"/>
</dbReference>
<evidence type="ECO:0000313" key="2">
    <source>
        <dbReference type="EMBL" id="CAA2959746.1"/>
    </source>
</evidence>
<dbReference type="AlphaFoldDB" id="A0A8S0PYR2"/>
<comment type="caution">
    <text evidence="2">The sequence shown here is derived from an EMBL/GenBank/DDBJ whole genome shotgun (WGS) entry which is preliminary data.</text>
</comment>
<organism evidence="2 3">
    <name type="scientific">Olea europaea subsp. europaea</name>
    <dbReference type="NCBI Taxonomy" id="158383"/>
    <lineage>
        <taxon>Eukaryota</taxon>
        <taxon>Viridiplantae</taxon>
        <taxon>Streptophyta</taxon>
        <taxon>Embryophyta</taxon>
        <taxon>Tracheophyta</taxon>
        <taxon>Spermatophyta</taxon>
        <taxon>Magnoliopsida</taxon>
        <taxon>eudicotyledons</taxon>
        <taxon>Gunneridae</taxon>
        <taxon>Pentapetalae</taxon>
        <taxon>asterids</taxon>
        <taxon>lamiids</taxon>
        <taxon>Lamiales</taxon>
        <taxon>Oleaceae</taxon>
        <taxon>Oleeae</taxon>
        <taxon>Olea</taxon>
    </lineage>
</organism>
<evidence type="ECO:0000313" key="3">
    <source>
        <dbReference type="Proteomes" id="UP000594638"/>
    </source>
</evidence>